<dbReference type="GO" id="GO:0009505">
    <property type="term" value="C:plant-type cell wall"/>
    <property type="evidence" value="ECO:0000318"/>
    <property type="project" value="GO_Central"/>
</dbReference>
<dbReference type="STRING" id="15368.A0A0Q3IU11"/>
<dbReference type="AlphaFoldDB" id="A0A0Q3IU11"/>
<dbReference type="GO" id="GO:0004857">
    <property type="term" value="F:enzyme inhibitor activity"/>
    <property type="evidence" value="ECO:0000318"/>
    <property type="project" value="GO_Central"/>
</dbReference>
<dbReference type="Gramene" id="KQJ89536">
    <property type="protein sequence ID" value="KQJ89536"/>
    <property type="gene ID" value="BRADI_4g26280v3"/>
</dbReference>
<accession>A0A0Q3IU11</accession>
<dbReference type="NCBIfam" id="TIGR01614">
    <property type="entry name" value="PME_inhib"/>
    <property type="match status" value="1"/>
</dbReference>
<proteinExistence type="inferred from homology"/>
<dbReference type="Gene3D" id="1.20.140.40">
    <property type="entry name" value="Invertase/pectin methylesterase inhibitor family protein"/>
    <property type="match status" value="1"/>
</dbReference>
<gene>
    <name evidence="5" type="ORF">BRADI_4g26280v3</name>
</gene>
<dbReference type="EnsemblPlants" id="KQJ89536">
    <property type="protein sequence ID" value="KQJ89536"/>
    <property type="gene ID" value="BRADI_4g26280v3"/>
</dbReference>
<dbReference type="PANTHER" id="PTHR35357">
    <property type="entry name" value="OS02G0537100 PROTEIN"/>
    <property type="match status" value="1"/>
</dbReference>
<reference evidence="5 6" key="1">
    <citation type="journal article" date="2010" name="Nature">
        <title>Genome sequencing and analysis of the model grass Brachypodium distachyon.</title>
        <authorList>
            <consortium name="International Brachypodium Initiative"/>
        </authorList>
    </citation>
    <scope>NUCLEOTIDE SEQUENCE [LARGE SCALE GENOMIC DNA]</scope>
    <source>
        <strain evidence="5 6">Bd21</strain>
    </source>
</reference>
<evidence type="ECO:0000256" key="1">
    <source>
        <dbReference type="ARBA" id="ARBA00022729"/>
    </source>
</evidence>
<keyword evidence="2" id="KW-1015">Disulfide bond</keyword>
<comment type="similarity">
    <text evidence="3">Belongs to the PMEI family.</text>
</comment>
<sequence length="168" mass="16737">MASSSSSSARVVIAMLLISVLGVASGNDLIFVACKMAGAPDTEFCKAALGSVGAGEHAKSYKELAAVAADLLVANATSTKAKIDGLLASGGGLQALYEGIVDGGRGSAAAIRGSRFREATAGLEKAATAARRCEDGFGKSGAPPSPVTKEGRDADRLAELAVRLIGIA</sequence>
<evidence type="ECO:0000256" key="2">
    <source>
        <dbReference type="ARBA" id="ARBA00023157"/>
    </source>
</evidence>
<dbReference type="PANTHER" id="PTHR35357:SF24">
    <property type="entry name" value="OS04G0587200 PROTEIN"/>
    <property type="match status" value="1"/>
</dbReference>
<name>A0A0Q3IU11_BRADI</name>
<organism evidence="5">
    <name type="scientific">Brachypodium distachyon</name>
    <name type="common">Purple false brome</name>
    <name type="synonym">Trachynia distachya</name>
    <dbReference type="NCBI Taxonomy" id="15368"/>
    <lineage>
        <taxon>Eukaryota</taxon>
        <taxon>Viridiplantae</taxon>
        <taxon>Streptophyta</taxon>
        <taxon>Embryophyta</taxon>
        <taxon>Tracheophyta</taxon>
        <taxon>Spermatophyta</taxon>
        <taxon>Magnoliopsida</taxon>
        <taxon>Liliopsida</taxon>
        <taxon>Poales</taxon>
        <taxon>Poaceae</taxon>
        <taxon>BOP clade</taxon>
        <taxon>Pooideae</taxon>
        <taxon>Stipodae</taxon>
        <taxon>Brachypodieae</taxon>
        <taxon>Brachypodium</taxon>
    </lineage>
</organism>
<dbReference type="GO" id="GO:0009827">
    <property type="term" value="P:plant-type cell wall modification"/>
    <property type="evidence" value="ECO:0000318"/>
    <property type="project" value="GO_Central"/>
</dbReference>
<dbReference type="EMBL" id="CM000883">
    <property type="protein sequence ID" value="KQJ89536.1"/>
    <property type="molecule type" value="Genomic_DNA"/>
</dbReference>
<evidence type="ECO:0000313" key="6">
    <source>
        <dbReference type="EnsemblPlants" id="KQJ89536"/>
    </source>
</evidence>
<feature type="domain" description="Pectinesterase inhibitor" evidence="4">
    <location>
        <begin position="33"/>
        <end position="149"/>
    </location>
</feature>
<keyword evidence="7" id="KW-1185">Reference proteome</keyword>
<evidence type="ECO:0000313" key="7">
    <source>
        <dbReference type="Proteomes" id="UP000008810"/>
    </source>
</evidence>
<reference evidence="6" key="3">
    <citation type="submission" date="2018-08" db="UniProtKB">
        <authorList>
            <consortium name="EnsemblPlants"/>
        </authorList>
    </citation>
    <scope>IDENTIFICATION</scope>
    <source>
        <strain evidence="6">cv. Bd21</strain>
    </source>
</reference>
<keyword evidence="1" id="KW-0732">Signal</keyword>
<evidence type="ECO:0000313" key="5">
    <source>
        <dbReference type="EMBL" id="KQJ89536.1"/>
    </source>
</evidence>
<reference evidence="5" key="2">
    <citation type="submission" date="2017-06" db="EMBL/GenBank/DDBJ databases">
        <title>WGS assembly of Brachypodium distachyon.</title>
        <authorList>
            <consortium name="The International Brachypodium Initiative"/>
            <person name="Lucas S."/>
            <person name="Harmon-Smith M."/>
            <person name="Lail K."/>
            <person name="Tice H."/>
            <person name="Grimwood J."/>
            <person name="Bruce D."/>
            <person name="Barry K."/>
            <person name="Shu S."/>
            <person name="Lindquist E."/>
            <person name="Wang M."/>
            <person name="Pitluck S."/>
            <person name="Vogel J.P."/>
            <person name="Garvin D.F."/>
            <person name="Mockler T.C."/>
            <person name="Schmutz J."/>
            <person name="Rokhsar D."/>
            <person name="Bevan M.W."/>
        </authorList>
    </citation>
    <scope>NUCLEOTIDE SEQUENCE</scope>
    <source>
        <strain evidence="5">Bd21</strain>
    </source>
</reference>
<dbReference type="FunCoup" id="A0A0Q3IU11">
    <property type="interactions" value="3"/>
</dbReference>
<dbReference type="InParanoid" id="A0A0Q3IU11"/>
<evidence type="ECO:0000259" key="4">
    <source>
        <dbReference type="Pfam" id="PF04043"/>
    </source>
</evidence>
<protein>
    <recommendedName>
        <fullName evidence="4">Pectinesterase inhibitor domain-containing protein</fullName>
    </recommendedName>
</protein>
<dbReference type="Pfam" id="PF04043">
    <property type="entry name" value="PMEI"/>
    <property type="match status" value="1"/>
</dbReference>
<dbReference type="InterPro" id="IPR006501">
    <property type="entry name" value="Pectinesterase_inhib_dom"/>
</dbReference>
<dbReference type="Proteomes" id="UP000008810">
    <property type="component" value="Chromosome 4"/>
</dbReference>
<evidence type="ECO:0000256" key="3">
    <source>
        <dbReference type="ARBA" id="ARBA00038471"/>
    </source>
</evidence>
<dbReference type="SUPFAM" id="SSF101148">
    <property type="entry name" value="Plant invertase/pectin methylesterase inhibitor"/>
    <property type="match status" value="1"/>
</dbReference>
<dbReference type="InterPro" id="IPR035513">
    <property type="entry name" value="Invertase/methylesterase_inhib"/>
</dbReference>